<dbReference type="EMBL" id="JASSZA010000023">
    <property type="protein sequence ID" value="KAK2083416.1"/>
    <property type="molecule type" value="Genomic_DNA"/>
</dbReference>
<dbReference type="SUPFAM" id="SSF48445">
    <property type="entry name" value="14-3-3 protein"/>
    <property type="match status" value="1"/>
</dbReference>
<protein>
    <submittedName>
        <fullName evidence="1">Uncharacterized protein</fullName>
    </submittedName>
</protein>
<keyword evidence="2" id="KW-1185">Reference proteome</keyword>
<organism evidence="1 2">
    <name type="scientific">Saguinus oedipus</name>
    <name type="common">Cotton-top tamarin</name>
    <name type="synonym">Oedipomidas oedipus</name>
    <dbReference type="NCBI Taxonomy" id="9490"/>
    <lineage>
        <taxon>Eukaryota</taxon>
        <taxon>Metazoa</taxon>
        <taxon>Chordata</taxon>
        <taxon>Craniata</taxon>
        <taxon>Vertebrata</taxon>
        <taxon>Euteleostomi</taxon>
        <taxon>Mammalia</taxon>
        <taxon>Eutheria</taxon>
        <taxon>Euarchontoglires</taxon>
        <taxon>Primates</taxon>
        <taxon>Haplorrhini</taxon>
        <taxon>Platyrrhini</taxon>
        <taxon>Cebidae</taxon>
        <taxon>Callitrichinae</taxon>
        <taxon>Saguinus</taxon>
    </lineage>
</organism>
<feature type="non-terminal residue" evidence="1">
    <location>
        <position position="1"/>
    </location>
</feature>
<dbReference type="InterPro" id="IPR036815">
    <property type="entry name" value="14-3-3_dom_sf"/>
</dbReference>
<reference evidence="1 2" key="1">
    <citation type="submission" date="2023-05" db="EMBL/GenBank/DDBJ databases">
        <title>B98-5 Cell Line De Novo Hybrid Assembly: An Optical Mapping Approach.</title>
        <authorList>
            <person name="Kananen K."/>
            <person name="Auerbach J.A."/>
            <person name="Kautto E."/>
            <person name="Blachly J.S."/>
        </authorList>
    </citation>
    <scope>NUCLEOTIDE SEQUENCE [LARGE SCALE GENOMIC DNA]</scope>
    <source>
        <strain evidence="1">B95-8</strain>
        <tissue evidence="1">Cell line</tissue>
    </source>
</reference>
<sequence length="64" mass="7091">DCGALVHLPPPTPDTEYPVVDKYELVQKPKLAKEAEQYDDLAACMKSTTEQGAELSNEERNLLS</sequence>
<name>A0ABQ9TFD6_SAGOE</name>
<dbReference type="Proteomes" id="UP001266305">
    <property type="component" value="Unassembled WGS sequence"/>
</dbReference>
<accession>A0ABQ9TFD6</accession>
<comment type="caution">
    <text evidence="1">The sequence shown here is derived from an EMBL/GenBank/DDBJ whole genome shotgun (WGS) entry which is preliminary data.</text>
</comment>
<evidence type="ECO:0000313" key="2">
    <source>
        <dbReference type="Proteomes" id="UP001266305"/>
    </source>
</evidence>
<dbReference type="Gene3D" id="1.20.190.20">
    <property type="entry name" value="14-3-3 domain"/>
    <property type="match status" value="1"/>
</dbReference>
<evidence type="ECO:0000313" key="1">
    <source>
        <dbReference type="EMBL" id="KAK2083416.1"/>
    </source>
</evidence>
<feature type="non-terminal residue" evidence="1">
    <location>
        <position position="64"/>
    </location>
</feature>
<proteinExistence type="predicted"/>
<gene>
    <name evidence="1" type="ORF">P7K49_038652</name>
</gene>